<dbReference type="Pfam" id="PF06985">
    <property type="entry name" value="HET"/>
    <property type="match status" value="1"/>
</dbReference>
<reference evidence="2" key="1">
    <citation type="submission" date="2020-05" db="EMBL/GenBank/DDBJ databases">
        <title>Mycena genomes resolve the evolution of fungal bioluminescence.</title>
        <authorList>
            <person name="Tsai I.J."/>
        </authorList>
    </citation>
    <scope>NUCLEOTIDE SEQUENCE</scope>
    <source>
        <strain evidence="2">160909Yilan</strain>
    </source>
</reference>
<dbReference type="Proteomes" id="UP000623467">
    <property type="component" value="Unassembled WGS sequence"/>
</dbReference>
<dbReference type="AlphaFoldDB" id="A0A8H6XG87"/>
<accession>A0A8H6XG87</accession>
<feature type="domain" description="Heterokaryon incompatibility" evidence="1">
    <location>
        <begin position="119"/>
        <end position="266"/>
    </location>
</feature>
<dbReference type="OrthoDB" id="5125733at2759"/>
<dbReference type="PANTHER" id="PTHR33112:SF16">
    <property type="entry name" value="HETEROKARYON INCOMPATIBILITY DOMAIN-CONTAINING PROTEIN"/>
    <property type="match status" value="1"/>
</dbReference>
<name>A0A8H6XG87_9AGAR</name>
<comment type="caution">
    <text evidence="2">The sequence shown here is derived from an EMBL/GenBank/DDBJ whole genome shotgun (WGS) entry which is preliminary data.</text>
</comment>
<evidence type="ECO:0000259" key="1">
    <source>
        <dbReference type="Pfam" id="PF06985"/>
    </source>
</evidence>
<dbReference type="EMBL" id="JACAZH010000029">
    <property type="protein sequence ID" value="KAF7340890.1"/>
    <property type="molecule type" value="Genomic_DNA"/>
</dbReference>
<evidence type="ECO:0000313" key="3">
    <source>
        <dbReference type="Proteomes" id="UP000623467"/>
    </source>
</evidence>
<keyword evidence="3" id="KW-1185">Reference proteome</keyword>
<sequence>MQESIHVSVRFRVSSGSNGETPKGVQLLTLAINSIPHSSYYIYTKRSDPAASFITARDRVFQLDSPSTYAMAQECLMDCIHNHGRCSVPHDCILPTRVIDCLDPINPKLHVSNGERGQYAALSYVWGENQPDCTTTENIDAYLRHIDPVLLPQTIRDAIKAIHTLGLRYLWVDALCILQDSKEDKSREIAQMRTIFRNAYFTIIAASAHKVSAGFLQNRSPCSPDDITLPFRCPDGKVGTMYLSPVWRQYDGSTEPVNQRAWCLEERLLSPRALVYASHTLQLQCQTSVVNVSNAVCGPMIGQRLPDLLFHPDSELSVPLSPSDRRTLRWAWIDAVGDYTQRVVTKPGDKLVAFAAIAELFQRTWKSEYLAGLWRDSLLQDLLWYKNLETRFARPLKYRAPSWSWAAVGGHVLASPMDDRLDPDSGETQSCDILSCEATPTTPLLPLGKASSGTLRLRAAMLKATWNPDSPMPDLYLPPNMHQETPQEASTLDAAALMTESVHIGCAYPDSTEEVQVVWAVPVLWNEKMQYAAGLIITRAGEERGGNWYRRVGYFHSPENSPGGLGWMLGCDTEDIVLV</sequence>
<gene>
    <name evidence="2" type="ORF">MSAN_02118500</name>
</gene>
<protein>
    <submittedName>
        <fullName evidence="2">HET-domain-containing protein</fullName>
    </submittedName>
</protein>
<dbReference type="InterPro" id="IPR010730">
    <property type="entry name" value="HET"/>
</dbReference>
<dbReference type="PANTHER" id="PTHR33112">
    <property type="entry name" value="DOMAIN PROTEIN, PUTATIVE-RELATED"/>
    <property type="match status" value="1"/>
</dbReference>
<evidence type="ECO:0000313" key="2">
    <source>
        <dbReference type="EMBL" id="KAF7340890.1"/>
    </source>
</evidence>
<organism evidence="2 3">
    <name type="scientific">Mycena sanguinolenta</name>
    <dbReference type="NCBI Taxonomy" id="230812"/>
    <lineage>
        <taxon>Eukaryota</taxon>
        <taxon>Fungi</taxon>
        <taxon>Dikarya</taxon>
        <taxon>Basidiomycota</taxon>
        <taxon>Agaricomycotina</taxon>
        <taxon>Agaricomycetes</taxon>
        <taxon>Agaricomycetidae</taxon>
        <taxon>Agaricales</taxon>
        <taxon>Marasmiineae</taxon>
        <taxon>Mycenaceae</taxon>
        <taxon>Mycena</taxon>
    </lineage>
</organism>
<proteinExistence type="predicted"/>